<feature type="transmembrane region" description="Helical" evidence="14">
    <location>
        <begin position="12"/>
        <end position="36"/>
    </location>
</feature>
<dbReference type="PROSITE" id="PS50850">
    <property type="entry name" value="MFS"/>
    <property type="match status" value="1"/>
</dbReference>
<evidence type="ECO:0000313" key="17">
    <source>
        <dbReference type="Proteomes" id="UP000030745"/>
    </source>
</evidence>
<comment type="subunit">
    <text evidence="2">Homodimer.</text>
</comment>
<dbReference type="InterPro" id="IPR020846">
    <property type="entry name" value="MFS_dom"/>
</dbReference>
<evidence type="ECO:0000256" key="14">
    <source>
        <dbReference type="SAM" id="Phobius"/>
    </source>
</evidence>
<dbReference type="GO" id="GO:0016020">
    <property type="term" value="C:membrane"/>
    <property type="evidence" value="ECO:0007669"/>
    <property type="project" value="UniProtKB-SubCell"/>
</dbReference>
<evidence type="ECO:0000256" key="1">
    <source>
        <dbReference type="ARBA" id="ARBA00004141"/>
    </source>
</evidence>
<dbReference type="InterPro" id="IPR036259">
    <property type="entry name" value="MFS_trans_sf"/>
</dbReference>
<comment type="catalytic activity">
    <reaction evidence="11">
        <text>D-glucosamine(out) = D-glucosamine(in)</text>
        <dbReference type="Rhea" id="RHEA:78423"/>
        <dbReference type="ChEBI" id="CHEBI:58723"/>
    </reaction>
    <physiologicalReaction direction="left-to-right" evidence="11">
        <dbReference type="Rhea" id="RHEA:78424"/>
    </physiologicalReaction>
</comment>
<feature type="transmembrane region" description="Helical" evidence="14">
    <location>
        <begin position="76"/>
        <end position="94"/>
    </location>
</feature>
<dbReference type="STRING" id="695850.A0A067BDF3"/>
<proteinExistence type="predicted"/>
<dbReference type="RefSeq" id="XP_012213163.1">
    <property type="nucleotide sequence ID" value="XM_012357773.1"/>
</dbReference>
<comment type="catalytic activity">
    <reaction evidence="7">
        <text>D-galactose(in) = D-galactose(out)</text>
        <dbReference type="Rhea" id="RHEA:34915"/>
        <dbReference type="ChEBI" id="CHEBI:4139"/>
    </reaction>
    <physiologicalReaction direction="right-to-left" evidence="7">
        <dbReference type="Rhea" id="RHEA:34917"/>
    </physiologicalReaction>
</comment>
<dbReference type="KEGG" id="spar:SPRG_18335"/>
<evidence type="ECO:0000256" key="12">
    <source>
        <dbReference type="ARBA" id="ARBA00044710"/>
    </source>
</evidence>
<dbReference type="InterPro" id="IPR050814">
    <property type="entry name" value="Myo-inositol_Transporter"/>
</dbReference>
<sequence length="119" mass="12223">MGRAGNLKLLTLVSTTGGFLFGYDTGVISGALIFLQEDFHLDSFQSEVVVSATVFGAILGAAAGSCANDAWGRRRVILISAVLFAIGSALMGFAQTNVGLGLGLSSLTIPLYIAEVSPP</sequence>
<name>A0A067BDF3_SAPPC</name>
<evidence type="ECO:0000256" key="13">
    <source>
        <dbReference type="ARBA" id="ARBA00044780"/>
    </source>
</evidence>
<evidence type="ECO:0000256" key="3">
    <source>
        <dbReference type="ARBA" id="ARBA00022448"/>
    </source>
</evidence>
<evidence type="ECO:0000256" key="11">
    <source>
        <dbReference type="ARBA" id="ARBA00044668"/>
    </source>
</evidence>
<keyword evidence="4 14" id="KW-0812">Transmembrane</keyword>
<dbReference type="OrthoDB" id="6339427at2759"/>
<evidence type="ECO:0000256" key="4">
    <source>
        <dbReference type="ARBA" id="ARBA00022692"/>
    </source>
</evidence>
<comment type="catalytic activity">
    <reaction evidence="8">
        <text>D-glucose(out) = D-glucose(in)</text>
        <dbReference type="Rhea" id="RHEA:60376"/>
        <dbReference type="ChEBI" id="CHEBI:4167"/>
    </reaction>
    <physiologicalReaction direction="left-to-right" evidence="8">
        <dbReference type="Rhea" id="RHEA:60377"/>
    </physiologicalReaction>
</comment>
<comment type="catalytic activity">
    <reaction evidence="9">
        <text>D-xylose(out) = D-xylose(in)</text>
        <dbReference type="Rhea" id="RHEA:78427"/>
        <dbReference type="ChEBI" id="CHEBI:53455"/>
    </reaction>
    <physiologicalReaction direction="left-to-right" evidence="9">
        <dbReference type="Rhea" id="RHEA:78428"/>
    </physiologicalReaction>
</comment>
<gene>
    <name evidence="16" type="ORF">SPRG_18335</name>
</gene>
<evidence type="ECO:0000256" key="5">
    <source>
        <dbReference type="ARBA" id="ARBA00022989"/>
    </source>
</evidence>
<dbReference type="Proteomes" id="UP000030745">
    <property type="component" value="Unassembled WGS sequence"/>
</dbReference>
<dbReference type="VEuPathDB" id="FungiDB:SPRG_18335"/>
<comment type="subcellular location">
    <subcellularLocation>
        <location evidence="1">Membrane</location>
        <topology evidence="1">Multi-pass membrane protein</topology>
    </subcellularLocation>
</comment>
<keyword evidence="6 14" id="KW-0472">Membrane</keyword>
<protein>
    <recommendedName>
        <fullName evidence="13">Hexose transporter 1</fullName>
    </recommendedName>
</protein>
<dbReference type="PRINTS" id="PR00171">
    <property type="entry name" value="SUGRTRNSPORT"/>
</dbReference>
<feature type="non-terminal residue" evidence="16">
    <location>
        <position position="119"/>
    </location>
</feature>
<comment type="catalytic activity">
    <reaction evidence="12">
        <text>D-fructose(out) = D-fructose(in)</text>
        <dbReference type="Rhea" id="RHEA:60372"/>
        <dbReference type="ChEBI" id="CHEBI:37721"/>
    </reaction>
    <physiologicalReaction direction="left-to-right" evidence="12">
        <dbReference type="Rhea" id="RHEA:60373"/>
    </physiologicalReaction>
</comment>
<feature type="domain" description="Major facilitator superfamily (MFS) profile" evidence="15">
    <location>
        <begin position="10"/>
        <end position="119"/>
    </location>
</feature>
<keyword evidence="3" id="KW-0813">Transport</keyword>
<dbReference type="PANTHER" id="PTHR48020:SF12">
    <property type="entry name" value="PROTON MYO-INOSITOL COTRANSPORTER"/>
    <property type="match status" value="1"/>
</dbReference>
<evidence type="ECO:0000256" key="8">
    <source>
        <dbReference type="ARBA" id="ARBA00044648"/>
    </source>
</evidence>
<keyword evidence="5 14" id="KW-1133">Transmembrane helix</keyword>
<dbReference type="PANTHER" id="PTHR48020">
    <property type="entry name" value="PROTON MYO-INOSITOL COTRANSPORTER"/>
    <property type="match status" value="1"/>
</dbReference>
<evidence type="ECO:0000313" key="16">
    <source>
        <dbReference type="EMBL" id="KDO16128.1"/>
    </source>
</evidence>
<dbReference type="OMA" id="IVSETHR"/>
<dbReference type="Pfam" id="PF00083">
    <property type="entry name" value="Sugar_tr"/>
    <property type="match status" value="1"/>
</dbReference>
<dbReference type="InterPro" id="IPR003663">
    <property type="entry name" value="Sugar/inositol_transpt"/>
</dbReference>
<reference evidence="16 17" key="1">
    <citation type="journal article" date="2013" name="PLoS Genet.">
        <title>Distinctive expansion of potential virulence genes in the genome of the oomycete fish pathogen Saprolegnia parasitica.</title>
        <authorList>
            <person name="Jiang R.H."/>
            <person name="de Bruijn I."/>
            <person name="Haas B.J."/>
            <person name="Belmonte R."/>
            <person name="Lobach L."/>
            <person name="Christie J."/>
            <person name="van den Ackerveken G."/>
            <person name="Bottin A."/>
            <person name="Bulone V."/>
            <person name="Diaz-Moreno S.M."/>
            <person name="Dumas B."/>
            <person name="Fan L."/>
            <person name="Gaulin E."/>
            <person name="Govers F."/>
            <person name="Grenville-Briggs L.J."/>
            <person name="Horner N.R."/>
            <person name="Levin J.Z."/>
            <person name="Mammella M."/>
            <person name="Meijer H.J."/>
            <person name="Morris P."/>
            <person name="Nusbaum C."/>
            <person name="Oome S."/>
            <person name="Phillips A.J."/>
            <person name="van Rooyen D."/>
            <person name="Rzeszutek E."/>
            <person name="Saraiva M."/>
            <person name="Secombes C.J."/>
            <person name="Seidl M.F."/>
            <person name="Snel B."/>
            <person name="Stassen J.H."/>
            <person name="Sykes S."/>
            <person name="Tripathy S."/>
            <person name="van den Berg H."/>
            <person name="Vega-Arreguin J.C."/>
            <person name="Wawra S."/>
            <person name="Young S.K."/>
            <person name="Zeng Q."/>
            <person name="Dieguez-Uribeondo J."/>
            <person name="Russ C."/>
            <person name="Tyler B.M."/>
            <person name="van West P."/>
        </authorList>
    </citation>
    <scope>NUCLEOTIDE SEQUENCE [LARGE SCALE GENOMIC DNA]</scope>
    <source>
        <strain evidence="16 17">CBS 223.65</strain>
    </source>
</reference>
<evidence type="ECO:0000259" key="15">
    <source>
        <dbReference type="PROSITE" id="PS50850"/>
    </source>
</evidence>
<dbReference type="AlphaFoldDB" id="A0A067BDF3"/>
<evidence type="ECO:0000256" key="6">
    <source>
        <dbReference type="ARBA" id="ARBA00023136"/>
    </source>
</evidence>
<organism evidence="16 17">
    <name type="scientific">Saprolegnia parasitica (strain CBS 223.65)</name>
    <dbReference type="NCBI Taxonomy" id="695850"/>
    <lineage>
        <taxon>Eukaryota</taxon>
        <taxon>Sar</taxon>
        <taxon>Stramenopiles</taxon>
        <taxon>Oomycota</taxon>
        <taxon>Saprolegniomycetes</taxon>
        <taxon>Saprolegniales</taxon>
        <taxon>Saprolegniaceae</taxon>
        <taxon>Saprolegnia</taxon>
    </lineage>
</organism>
<evidence type="ECO:0000256" key="10">
    <source>
        <dbReference type="ARBA" id="ARBA00044662"/>
    </source>
</evidence>
<dbReference type="Gene3D" id="1.20.1250.20">
    <property type="entry name" value="MFS general substrate transporter like domains"/>
    <property type="match status" value="1"/>
</dbReference>
<evidence type="ECO:0000256" key="7">
    <source>
        <dbReference type="ARBA" id="ARBA00044637"/>
    </source>
</evidence>
<dbReference type="GeneID" id="24139860"/>
<keyword evidence="17" id="KW-1185">Reference proteome</keyword>
<feature type="transmembrane region" description="Helical" evidence="14">
    <location>
        <begin position="48"/>
        <end position="67"/>
    </location>
</feature>
<dbReference type="GO" id="GO:0022857">
    <property type="term" value="F:transmembrane transporter activity"/>
    <property type="evidence" value="ECO:0007669"/>
    <property type="project" value="InterPro"/>
</dbReference>
<evidence type="ECO:0000256" key="9">
    <source>
        <dbReference type="ARBA" id="ARBA00044656"/>
    </source>
</evidence>
<dbReference type="SUPFAM" id="SSF103473">
    <property type="entry name" value="MFS general substrate transporter"/>
    <property type="match status" value="1"/>
</dbReference>
<dbReference type="EMBL" id="KK584319">
    <property type="protein sequence ID" value="KDO16128.1"/>
    <property type="molecule type" value="Genomic_DNA"/>
</dbReference>
<evidence type="ECO:0000256" key="2">
    <source>
        <dbReference type="ARBA" id="ARBA00011738"/>
    </source>
</evidence>
<accession>A0A067BDF3</accession>
<comment type="catalytic activity">
    <reaction evidence="10">
        <text>D-mannose(out) = D-mannose(in)</text>
        <dbReference type="Rhea" id="RHEA:78391"/>
        <dbReference type="ChEBI" id="CHEBI:4208"/>
    </reaction>
    <physiologicalReaction direction="left-to-right" evidence="10">
        <dbReference type="Rhea" id="RHEA:78392"/>
    </physiologicalReaction>
</comment>
<dbReference type="InterPro" id="IPR005828">
    <property type="entry name" value="MFS_sugar_transport-like"/>
</dbReference>